<feature type="transmembrane region" description="Helical" evidence="8">
    <location>
        <begin position="57"/>
        <end position="75"/>
    </location>
</feature>
<keyword evidence="1" id="KW-1003">Cell membrane</keyword>
<dbReference type="RefSeq" id="WP_066540932.1">
    <property type="nucleotide sequence ID" value="NZ_CP021422.1"/>
</dbReference>
<gene>
    <name evidence="9" type="ORF">ADH66_10940</name>
    <name evidence="10" type="ORF">I5Q82_01250</name>
</gene>
<sequence length="196" mass="22418">MLEKAATILTEFMYKKGVILSSKRPVFIYGFQLALSTFCSLISVLFVAIILDRPLSALNFFIVFFWVRLFSGGFHASSYLKCFILTNAIYLLVVLLSEILIMTSSIFPALLIQIVSGIVVFLLSPIRHKNHPLSETVYIRNQKVARWLVVVFELFFPCISFLTNNFLWIAYSSASLMAVAVLMIVPKIKERRNKYE</sequence>
<dbReference type="Proteomes" id="UP000596035">
    <property type="component" value="Chromosome"/>
</dbReference>
<dbReference type="GO" id="GO:0006508">
    <property type="term" value="P:proteolysis"/>
    <property type="evidence" value="ECO:0007669"/>
    <property type="project" value="UniProtKB-KW"/>
</dbReference>
<keyword evidence="5" id="KW-0378">Hydrolase</keyword>
<dbReference type="SMART" id="SM00793">
    <property type="entry name" value="AgrB"/>
    <property type="match status" value="1"/>
</dbReference>
<feature type="transmembrane region" description="Helical" evidence="8">
    <location>
        <begin position="144"/>
        <end position="162"/>
    </location>
</feature>
<dbReference type="EMBL" id="CP021422">
    <property type="protein sequence ID" value="ASB41124.1"/>
    <property type="molecule type" value="Genomic_DNA"/>
</dbReference>
<reference evidence="9" key="1">
    <citation type="journal article" date="2017" name="Genome Announc.">
        <title>High-Quality Whole-Genome Sequences of the Oligo-Mouse-Microbiota Bacterial Community.</title>
        <authorList>
            <person name="Garzetti D."/>
            <person name="Brugiroux S."/>
            <person name="Bunk B."/>
            <person name="Pukall R."/>
            <person name="McCoy K.D."/>
            <person name="Macpherson A.J."/>
            <person name="Stecher B."/>
        </authorList>
    </citation>
    <scope>NUCLEOTIDE SEQUENCE</scope>
    <source>
        <strain evidence="9">KB18</strain>
    </source>
</reference>
<evidence type="ECO:0000256" key="6">
    <source>
        <dbReference type="ARBA" id="ARBA00022989"/>
    </source>
</evidence>
<evidence type="ECO:0000313" key="11">
    <source>
        <dbReference type="Proteomes" id="UP000196710"/>
    </source>
</evidence>
<dbReference type="GO" id="GO:0008233">
    <property type="term" value="F:peptidase activity"/>
    <property type="evidence" value="ECO:0007669"/>
    <property type="project" value="UniProtKB-KW"/>
</dbReference>
<dbReference type="GO" id="GO:0016020">
    <property type="term" value="C:membrane"/>
    <property type="evidence" value="ECO:0007669"/>
    <property type="project" value="InterPro"/>
</dbReference>
<keyword evidence="11" id="KW-1185">Reference proteome</keyword>
<evidence type="ECO:0000256" key="7">
    <source>
        <dbReference type="ARBA" id="ARBA00023136"/>
    </source>
</evidence>
<dbReference type="Proteomes" id="UP000196710">
    <property type="component" value="Chromosome"/>
</dbReference>
<evidence type="ECO:0000256" key="1">
    <source>
        <dbReference type="ARBA" id="ARBA00022475"/>
    </source>
</evidence>
<keyword evidence="4 8" id="KW-0812">Transmembrane</keyword>
<dbReference type="InterPro" id="IPR006741">
    <property type="entry name" value="AgrB"/>
</dbReference>
<evidence type="ECO:0000256" key="4">
    <source>
        <dbReference type="ARBA" id="ARBA00022692"/>
    </source>
</evidence>
<name>A0A1Z2XRQ5_9FIRM</name>
<feature type="transmembrane region" description="Helical" evidence="8">
    <location>
        <begin position="106"/>
        <end position="123"/>
    </location>
</feature>
<keyword evidence="6 8" id="KW-1133">Transmembrane helix</keyword>
<dbReference type="GO" id="GO:0009372">
    <property type="term" value="P:quorum sensing"/>
    <property type="evidence" value="ECO:0007669"/>
    <property type="project" value="UniProtKB-KW"/>
</dbReference>
<evidence type="ECO:0000313" key="12">
    <source>
        <dbReference type="Proteomes" id="UP000596035"/>
    </source>
</evidence>
<dbReference type="Pfam" id="PF04647">
    <property type="entry name" value="AgrB"/>
    <property type="match status" value="1"/>
</dbReference>
<feature type="transmembrane region" description="Helical" evidence="8">
    <location>
        <begin position="168"/>
        <end position="185"/>
    </location>
</feature>
<feature type="transmembrane region" description="Helical" evidence="8">
    <location>
        <begin position="82"/>
        <end position="100"/>
    </location>
</feature>
<evidence type="ECO:0000256" key="2">
    <source>
        <dbReference type="ARBA" id="ARBA00022654"/>
    </source>
</evidence>
<reference evidence="11" key="2">
    <citation type="submission" date="2017-05" db="EMBL/GenBank/DDBJ databases">
        <title>Improved OligoMM genomes.</title>
        <authorList>
            <person name="Garzetti D."/>
        </authorList>
    </citation>
    <scope>NUCLEOTIDE SEQUENCE [LARGE SCALE GENOMIC DNA]</scope>
    <source>
        <strain evidence="11">KB18</strain>
    </source>
</reference>
<proteinExistence type="predicted"/>
<keyword evidence="3" id="KW-0645">Protease</keyword>
<dbReference type="AlphaFoldDB" id="A0A1Z2XRQ5"/>
<keyword evidence="7 8" id="KW-0472">Membrane</keyword>
<keyword evidence="2" id="KW-0673">Quorum sensing</keyword>
<feature type="transmembrane region" description="Helical" evidence="8">
    <location>
        <begin position="26"/>
        <end position="51"/>
    </location>
</feature>
<evidence type="ECO:0000313" key="9">
    <source>
        <dbReference type="EMBL" id="ASB41124.1"/>
    </source>
</evidence>
<organism evidence="10 12">
    <name type="scientific">Acutalibacter muris</name>
    <dbReference type="NCBI Taxonomy" id="1796620"/>
    <lineage>
        <taxon>Bacteria</taxon>
        <taxon>Bacillati</taxon>
        <taxon>Bacillota</taxon>
        <taxon>Clostridia</taxon>
        <taxon>Eubacteriales</taxon>
        <taxon>Acutalibacteraceae</taxon>
        <taxon>Acutalibacter</taxon>
    </lineage>
</organism>
<evidence type="ECO:0000256" key="5">
    <source>
        <dbReference type="ARBA" id="ARBA00022801"/>
    </source>
</evidence>
<dbReference type="EMBL" id="CP065321">
    <property type="protein sequence ID" value="QQR30397.1"/>
    <property type="molecule type" value="Genomic_DNA"/>
</dbReference>
<evidence type="ECO:0000256" key="3">
    <source>
        <dbReference type="ARBA" id="ARBA00022670"/>
    </source>
</evidence>
<reference evidence="10 12" key="3">
    <citation type="submission" date="2020-11" db="EMBL/GenBank/DDBJ databases">
        <title>Closed and high quality bacterial genomes of the OMM12 community.</title>
        <authorList>
            <person name="Marbouty M."/>
            <person name="Lamy-Besnier Q."/>
            <person name="Debarbieux L."/>
            <person name="Koszul R."/>
        </authorList>
    </citation>
    <scope>NUCLEOTIDE SEQUENCE [LARGE SCALE GENOMIC DNA]</scope>
    <source>
        <strain evidence="10 12">KB18</strain>
    </source>
</reference>
<evidence type="ECO:0000256" key="8">
    <source>
        <dbReference type="SAM" id="Phobius"/>
    </source>
</evidence>
<evidence type="ECO:0000313" key="10">
    <source>
        <dbReference type="EMBL" id="QQR30397.1"/>
    </source>
</evidence>
<dbReference type="KEGG" id="amur:ADH66_10940"/>
<protein>
    <submittedName>
        <fullName evidence="10">Accessory gene regulator B family protein</fullName>
    </submittedName>
</protein>
<accession>A0A1Z2XRQ5</accession>